<evidence type="ECO:0008006" key="4">
    <source>
        <dbReference type="Google" id="ProtNLM"/>
    </source>
</evidence>
<protein>
    <recommendedName>
        <fullName evidence="4">Transmembrane protein</fullName>
    </recommendedName>
</protein>
<dbReference type="RefSeq" id="XP_020437628.1">
    <property type="nucleotide sequence ID" value="XM_020572485.1"/>
</dbReference>
<keyword evidence="1" id="KW-0732">Signal</keyword>
<dbReference type="EMBL" id="ADBJ01000007">
    <property type="protein sequence ID" value="EFA85520.1"/>
    <property type="molecule type" value="Genomic_DNA"/>
</dbReference>
<feature type="chain" id="PRO_5003041782" description="Transmembrane protein" evidence="1">
    <location>
        <begin position="21"/>
        <end position="191"/>
    </location>
</feature>
<dbReference type="AlphaFoldDB" id="D3AZD7"/>
<accession>D3AZD7</accession>
<feature type="signal peptide" evidence="1">
    <location>
        <begin position="1"/>
        <end position="20"/>
    </location>
</feature>
<keyword evidence="3" id="KW-1185">Reference proteome</keyword>
<proteinExistence type="predicted"/>
<organism evidence="2 3">
    <name type="scientific">Heterostelium pallidum (strain ATCC 26659 / Pp 5 / PN500)</name>
    <name type="common">Cellular slime mold</name>
    <name type="synonym">Polysphondylium pallidum</name>
    <dbReference type="NCBI Taxonomy" id="670386"/>
    <lineage>
        <taxon>Eukaryota</taxon>
        <taxon>Amoebozoa</taxon>
        <taxon>Evosea</taxon>
        <taxon>Eumycetozoa</taxon>
        <taxon>Dictyostelia</taxon>
        <taxon>Acytosteliales</taxon>
        <taxon>Acytosteliaceae</taxon>
        <taxon>Heterostelium</taxon>
    </lineage>
</organism>
<name>D3AZD7_HETP5</name>
<dbReference type="Proteomes" id="UP000001396">
    <property type="component" value="Unassembled WGS sequence"/>
</dbReference>
<sequence length="191" mass="21347">MNKLLQVIALFVIAAVAANAQTYVAFQGYSMTQVFLSNYCQRPSSGDNYAYLILDAWTVQYNTYSDYYCQNVFTSQKLTVGMQPNSYVQMYLANSINFSADGFYYNVIYANGTNCNGAVAYAYSQPINYCVPLNYMNPNAQYQTIQCTPTGYIQYIYNGYGCTGPYTSQQYVTSTSCTPAGPGYFNTCVNN</sequence>
<evidence type="ECO:0000256" key="1">
    <source>
        <dbReference type="SAM" id="SignalP"/>
    </source>
</evidence>
<dbReference type="InParanoid" id="D3AZD7"/>
<evidence type="ECO:0000313" key="3">
    <source>
        <dbReference type="Proteomes" id="UP000001396"/>
    </source>
</evidence>
<gene>
    <name evidence="2" type="ORF">PPL_01477</name>
</gene>
<comment type="caution">
    <text evidence="2">The sequence shown here is derived from an EMBL/GenBank/DDBJ whole genome shotgun (WGS) entry which is preliminary data.</text>
</comment>
<reference evidence="2 3" key="1">
    <citation type="journal article" date="2011" name="Genome Res.">
        <title>Phylogeny-wide analysis of social amoeba genomes highlights ancient origins for complex intercellular communication.</title>
        <authorList>
            <person name="Heidel A.J."/>
            <person name="Lawal H.M."/>
            <person name="Felder M."/>
            <person name="Schilde C."/>
            <person name="Helps N.R."/>
            <person name="Tunggal B."/>
            <person name="Rivero F."/>
            <person name="John U."/>
            <person name="Schleicher M."/>
            <person name="Eichinger L."/>
            <person name="Platzer M."/>
            <person name="Noegel A.A."/>
            <person name="Schaap P."/>
            <person name="Gloeckner G."/>
        </authorList>
    </citation>
    <scope>NUCLEOTIDE SEQUENCE [LARGE SCALE GENOMIC DNA]</scope>
    <source>
        <strain evidence="3">ATCC 26659 / Pp 5 / PN500</strain>
    </source>
</reference>
<dbReference type="GeneID" id="31357005"/>
<evidence type="ECO:0000313" key="2">
    <source>
        <dbReference type="EMBL" id="EFA85520.1"/>
    </source>
</evidence>